<keyword evidence="13" id="KW-0675">Receptor</keyword>
<dbReference type="GO" id="GO:0004672">
    <property type="term" value="F:protein kinase activity"/>
    <property type="evidence" value="ECO:0007669"/>
    <property type="project" value="InterPro"/>
</dbReference>
<evidence type="ECO:0000256" key="5">
    <source>
        <dbReference type="ARBA" id="ARBA00022614"/>
    </source>
</evidence>
<dbReference type="EMBL" id="CACTIH010005466">
    <property type="protein sequence ID" value="CAA2994090.1"/>
    <property type="molecule type" value="Genomic_DNA"/>
</dbReference>
<evidence type="ECO:0000256" key="1">
    <source>
        <dbReference type="ARBA" id="ARBA00004167"/>
    </source>
</evidence>
<evidence type="ECO:0000256" key="11">
    <source>
        <dbReference type="ARBA" id="ARBA00023180"/>
    </source>
</evidence>
<dbReference type="InterPro" id="IPR032675">
    <property type="entry name" value="LRR_dom_sf"/>
</dbReference>
<dbReference type="PROSITE" id="PS50011">
    <property type="entry name" value="PROTEIN_KINASE_DOM"/>
    <property type="match status" value="1"/>
</dbReference>
<dbReference type="InterPro" id="IPR001611">
    <property type="entry name" value="Leu-rich_rpt"/>
</dbReference>
<dbReference type="Gene3D" id="1.10.510.10">
    <property type="entry name" value="Transferase(Phosphotransferase) domain 1"/>
    <property type="match status" value="1"/>
</dbReference>
<keyword evidence="11" id="KW-0325">Glycoprotein</keyword>
<dbReference type="SMART" id="SM00220">
    <property type="entry name" value="S_TKc"/>
    <property type="match status" value="1"/>
</dbReference>
<evidence type="ECO:0000256" key="3">
    <source>
        <dbReference type="ARBA" id="ARBA00009592"/>
    </source>
</evidence>
<dbReference type="OrthoDB" id="676979at2759"/>
<dbReference type="Pfam" id="PF00560">
    <property type="entry name" value="LRR_1"/>
    <property type="match status" value="4"/>
</dbReference>
<dbReference type="PANTHER" id="PTHR27008">
    <property type="entry name" value="OS04G0122200 PROTEIN"/>
    <property type="match status" value="1"/>
</dbReference>
<evidence type="ECO:0000313" key="13">
    <source>
        <dbReference type="EMBL" id="CAA2994090.1"/>
    </source>
</evidence>
<keyword evidence="14" id="KW-1185">Reference proteome</keyword>
<dbReference type="GO" id="GO:0005886">
    <property type="term" value="C:plasma membrane"/>
    <property type="evidence" value="ECO:0007669"/>
    <property type="project" value="UniProtKB-SubCell"/>
</dbReference>
<dbReference type="InterPro" id="IPR000719">
    <property type="entry name" value="Prot_kinase_dom"/>
</dbReference>
<dbReference type="InterPro" id="IPR051809">
    <property type="entry name" value="Plant_receptor-like_S/T_kinase"/>
</dbReference>
<comment type="similarity">
    <text evidence="3">Belongs to the RLP family.</text>
</comment>
<dbReference type="PROSITE" id="PS00108">
    <property type="entry name" value="PROTEIN_KINASE_ST"/>
    <property type="match status" value="1"/>
</dbReference>
<evidence type="ECO:0000256" key="6">
    <source>
        <dbReference type="ARBA" id="ARBA00022692"/>
    </source>
</evidence>
<evidence type="ECO:0000256" key="8">
    <source>
        <dbReference type="ARBA" id="ARBA00022737"/>
    </source>
</evidence>
<dbReference type="InterPro" id="IPR011009">
    <property type="entry name" value="Kinase-like_dom_sf"/>
</dbReference>
<dbReference type="AlphaFoldDB" id="A0A8S0SNE1"/>
<gene>
    <name evidence="13" type="ORF">OLEA9_A106441</name>
</gene>
<evidence type="ECO:0000256" key="2">
    <source>
        <dbReference type="ARBA" id="ARBA00004236"/>
    </source>
</evidence>
<dbReference type="GO" id="GO:0005524">
    <property type="term" value="F:ATP binding"/>
    <property type="evidence" value="ECO:0007669"/>
    <property type="project" value="InterPro"/>
</dbReference>
<dbReference type="Pfam" id="PF00069">
    <property type="entry name" value="Pkinase"/>
    <property type="match status" value="1"/>
</dbReference>
<comment type="caution">
    <text evidence="13">The sequence shown here is derived from an EMBL/GenBank/DDBJ whole genome shotgun (WGS) entry which is preliminary data.</text>
</comment>
<keyword evidence="9" id="KW-1133">Transmembrane helix</keyword>
<dbReference type="FunFam" id="3.80.10.10:FF:000111">
    <property type="entry name" value="LRR receptor-like serine/threonine-protein kinase ERECTA"/>
    <property type="match status" value="1"/>
</dbReference>
<dbReference type="PANTHER" id="PTHR27008:SF585">
    <property type="entry name" value="PROTEIN KINASE DOMAIN-CONTAINING PROTEIN"/>
    <property type="match status" value="1"/>
</dbReference>
<accession>A0A8S0SNE1</accession>
<evidence type="ECO:0000259" key="12">
    <source>
        <dbReference type="PROSITE" id="PS50011"/>
    </source>
</evidence>
<keyword evidence="7" id="KW-0732">Signal</keyword>
<proteinExistence type="inferred from homology"/>
<dbReference type="InterPro" id="IPR008271">
    <property type="entry name" value="Ser/Thr_kinase_AS"/>
</dbReference>
<dbReference type="FunFam" id="3.80.10.10:FF:000299">
    <property type="entry name" value="Piriformospora indica-insensitive protein 2"/>
    <property type="match status" value="1"/>
</dbReference>
<reference evidence="13 14" key="1">
    <citation type="submission" date="2019-12" db="EMBL/GenBank/DDBJ databases">
        <authorList>
            <person name="Alioto T."/>
            <person name="Alioto T."/>
            <person name="Gomez Garrido J."/>
        </authorList>
    </citation>
    <scope>NUCLEOTIDE SEQUENCE [LARGE SCALE GENOMIC DNA]</scope>
</reference>
<dbReference type="Gene3D" id="3.30.200.20">
    <property type="entry name" value="Phosphorylase Kinase, domain 1"/>
    <property type="match status" value="1"/>
</dbReference>
<keyword evidence="4" id="KW-1003">Cell membrane</keyword>
<comment type="subcellular location">
    <subcellularLocation>
        <location evidence="2">Cell membrane</location>
    </subcellularLocation>
    <subcellularLocation>
        <location evidence="1">Membrane</location>
        <topology evidence="1">Single-pass membrane protein</topology>
    </subcellularLocation>
</comment>
<keyword evidence="8" id="KW-0677">Repeat</keyword>
<dbReference type="PROSITE" id="PS51450">
    <property type="entry name" value="LRR"/>
    <property type="match status" value="1"/>
</dbReference>
<evidence type="ECO:0000256" key="4">
    <source>
        <dbReference type="ARBA" id="ARBA00022475"/>
    </source>
</evidence>
<dbReference type="PRINTS" id="PR00019">
    <property type="entry name" value="LEURICHRPT"/>
</dbReference>
<dbReference type="SUPFAM" id="SSF56112">
    <property type="entry name" value="Protein kinase-like (PK-like)"/>
    <property type="match status" value="1"/>
</dbReference>
<dbReference type="SUPFAM" id="SSF52058">
    <property type="entry name" value="L domain-like"/>
    <property type="match status" value="1"/>
</dbReference>
<keyword evidence="5" id="KW-0433">Leucine-rich repeat</keyword>
<sequence length="487" mass="53205">MCRGFPRLLGLYLSENELGGEIPSNLSECLQLQELSLSYNKFSGSIPGEIGRIRTLQILYLASNDLSGAIPCELGNLDNLKDLSMGSNFLNGSIPARSIPASVVNLQKLKGLSLTQTIISGSIPGSHCELQNLNALVLSQNLITAAIAGCIGNITALRYLCINANRLTSSIPASIWLQKDLLVLSLSSNVLSGSLPQEIGNLKSLGKMLSLEQLDLSHNNLSGNIPKSLEALKYLTYLDISFNDLHGEVPSCGPFRNCSSKSFMSNEGLCGDPVYGSVYGGTLNNGRDVAVKVFNLQQQNAFKSFDVECEVLRSLRHRDLCKVISTCSNPDFKALVLEYMSNGSLGQWLYSDDYVLDILQRINIMTDLVYAFEYLHYGYSTPIVHCDLKLSNVLLDEDLVAHLSDFGIDKLLGEGESNAYTTTLGTLGYIAPDSKLLGPKEHNTMKLRCLSSVMELALNCSMESASERVNMKEVVTTLKNIKFQLLS</sequence>
<dbReference type="Proteomes" id="UP000594638">
    <property type="component" value="Unassembled WGS sequence"/>
</dbReference>
<evidence type="ECO:0000256" key="7">
    <source>
        <dbReference type="ARBA" id="ARBA00022729"/>
    </source>
</evidence>
<organism evidence="13 14">
    <name type="scientific">Olea europaea subsp. europaea</name>
    <dbReference type="NCBI Taxonomy" id="158383"/>
    <lineage>
        <taxon>Eukaryota</taxon>
        <taxon>Viridiplantae</taxon>
        <taxon>Streptophyta</taxon>
        <taxon>Embryophyta</taxon>
        <taxon>Tracheophyta</taxon>
        <taxon>Spermatophyta</taxon>
        <taxon>Magnoliopsida</taxon>
        <taxon>eudicotyledons</taxon>
        <taxon>Gunneridae</taxon>
        <taxon>Pentapetalae</taxon>
        <taxon>asterids</taxon>
        <taxon>lamiids</taxon>
        <taxon>Lamiales</taxon>
        <taxon>Oleaceae</taxon>
        <taxon>Oleeae</taxon>
        <taxon>Olea</taxon>
    </lineage>
</organism>
<protein>
    <submittedName>
        <fullName evidence="13">Probable LRR receptor-like serine threonine-kinase At3g47570 isoform X3</fullName>
    </submittedName>
</protein>
<keyword evidence="6" id="KW-0812">Transmembrane</keyword>
<evidence type="ECO:0000313" key="14">
    <source>
        <dbReference type="Proteomes" id="UP000594638"/>
    </source>
</evidence>
<feature type="domain" description="Protein kinase" evidence="12">
    <location>
        <begin position="264"/>
        <end position="487"/>
    </location>
</feature>
<dbReference type="Gramene" id="OE9A106441T1">
    <property type="protein sequence ID" value="OE9A106441C1"/>
    <property type="gene ID" value="OE9A106441"/>
</dbReference>
<dbReference type="Gene3D" id="3.80.10.10">
    <property type="entry name" value="Ribonuclease Inhibitor"/>
    <property type="match status" value="1"/>
</dbReference>
<keyword evidence="10" id="KW-0472">Membrane</keyword>
<evidence type="ECO:0000256" key="10">
    <source>
        <dbReference type="ARBA" id="ARBA00023136"/>
    </source>
</evidence>
<name>A0A8S0SNE1_OLEEU</name>
<evidence type="ECO:0000256" key="9">
    <source>
        <dbReference type="ARBA" id="ARBA00022989"/>
    </source>
</evidence>